<protein>
    <recommendedName>
        <fullName evidence="4">Lipoprotein</fullName>
    </recommendedName>
</protein>
<gene>
    <name evidence="2" type="ORF">ES815_15665</name>
</gene>
<dbReference type="Proteomes" id="UP000317812">
    <property type="component" value="Chromosome"/>
</dbReference>
<name>A0AAP9DEC7_9ENTR</name>
<feature type="signal peptide" evidence="1">
    <location>
        <begin position="1"/>
        <end position="20"/>
    </location>
</feature>
<evidence type="ECO:0000313" key="2">
    <source>
        <dbReference type="EMBL" id="QDK21261.1"/>
    </source>
</evidence>
<reference evidence="2 3" key="1">
    <citation type="submission" date="2019-01" db="EMBL/GenBank/DDBJ databases">
        <title>Florfenicol resistance in Enterobacteriaceae and whole-genome sequence analysis of florfenicol-resistant Leclercia adecarboxylata strain R25.</title>
        <authorList>
            <person name="Bao Q."/>
            <person name="Ying Y."/>
        </authorList>
    </citation>
    <scope>NUCLEOTIDE SEQUENCE [LARGE SCALE GENOMIC DNA]</scope>
    <source>
        <strain evidence="2 3">R25</strain>
    </source>
</reference>
<dbReference type="PROSITE" id="PS51257">
    <property type="entry name" value="PROKAR_LIPOPROTEIN"/>
    <property type="match status" value="1"/>
</dbReference>
<proteinExistence type="predicted"/>
<feature type="chain" id="PRO_5043035784" description="Lipoprotein" evidence="1">
    <location>
        <begin position="21"/>
        <end position="169"/>
    </location>
</feature>
<dbReference type="AlphaFoldDB" id="A0AAP9DEC7"/>
<sequence length="169" mass="19012">MRYITGALAASLLLSGCATYWGKVPYTPPPDSEQNTANVRMIGNPPGFTISQHGKKDGAVDFTSVVVLRPTHDLGFPKASNDPDRYKETYYDAKVYAGTPTRVGFRFLYGCNFVSYTFVPQKGETYEFRLSVSDKSGYCVLYATHLKYDSENQIYLDEKVEKYEGYTSK</sequence>
<evidence type="ECO:0000256" key="1">
    <source>
        <dbReference type="SAM" id="SignalP"/>
    </source>
</evidence>
<accession>A0AAP9DEC7</accession>
<keyword evidence="1" id="KW-0732">Signal</keyword>
<dbReference type="EMBL" id="CP035382">
    <property type="protein sequence ID" value="QDK21261.1"/>
    <property type="molecule type" value="Genomic_DNA"/>
</dbReference>
<evidence type="ECO:0000313" key="3">
    <source>
        <dbReference type="Proteomes" id="UP000317812"/>
    </source>
</evidence>
<evidence type="ECO:0008006" key="4">
    <source>
        <dbReference type="Google" id="ProtNLM"/>
    </source>
</evidence>
<organism evidence="2 3">
    <name type="scientific">Leclercia adecarboxylata</name>
    <dbReference type="NCBI Taxonomy" id="83655"/>
    <lineage>
        <taxon>Bacteria</taxon>
        <taxon>Pseudomonadati</taxon>
        <taxon>Pseudomonadota</taxon>
        <taxon>Gammaproteobacteria</taxon>
        <taxon>Enterobacterales</taxon>
        <taxon>Enterobacteriaceae</taxon>
        <taxon>Leclercia</taxon>
    </lineage>
</organism>